<name>A0A2H1V017_SPOFR</name>
<proteinExistence type="predicted"/>
<reference evidence="1" key="1">
    <citation type="submission" date="2016-07" db="EMBL/GenBank/DDBJ databases">
        <authorList>
            <person name="Bretaudeau A."/>
        </authorList>
    </citation>
    <scope>NUCLEOTIDE SEQUENCE</scope>
    <source>
        <strain evidence="1">Rice</strain>
        <tissue evidence="1">Whole body</tissue>
    </source>
</reference>
<evidence type="ECO:0000313" key="1">
    <source>
        <dbReference type="EMBL" id="SOQ34193.1"/>
    </source>
</evidence>
<protein>
    <submittedName>
        <fullName evidence="1">SFRICE_021985</fullName>
    </submittedName>
</protein>
<organism evidence="1">
    <name type="scientific">Spodoptera frugiperda</name>
    <name type="common">Fall armyworm</name>
    <dbReference type="NCBI Taxonomy" id="7108"/>
    <lineage>
        <taxon>Eukaryota</taxon>
        <taxon>Metazoa</taxon>
        <taxon>Ecdysozoa</taxon>
        <taxon>Arthropoda</taxon>
        <taxon>Hexapoda</taxon>
        <taxon>Insecta</taxon>
        <taxon>Pterygota</taxon>
        <taxon>Neoptera</taxon>
        <taxon>Endopterygota</taxon>
        <taxon>Lepidoptera</taxon>
        <taxon>Glossata</taxon>
        <taxon>Ditrysia</taxon>
        <taxon>Noctuoidea</taxon>
        <taxon>Noctuidae</taxon>
        <taxon>Amphipyrinae</taxon>
        <taxon>Spodoptera</taxon>
    </lineage>
</organism>
<gene>
    <name evidence="1" type="ORF">SFRICE_021985</name>
</gene>
<accession>A0A2H1V017</accession>
<sequence>MAIFSRAGRYMAKVMGFGRSIFKQTVRCSGLQTVMGNQPGHTNMRHQESSKRRAIALHYAQKESSLNNFWKRPRRDTT</sequence>
<dbReference type="AlphaFoldDB" id="A0A2H1V017"/>
<dbReference type="EMBL" id="ODYU01000063">
    <property type="protein sequence ID" value="SOQ34193.1"/>
    <property type="molecule type" value="Genomic_DNA"/>
</dbReference>